<organism evidence="10 11">
    <name type="scientific">Bacillus infantis</name>
    <dbReference type="NCBI Taxonomy" id="324767"/>
    <lineage>
        <taxon>Bacteria</taxon>
        <taxon>Bacillati</taxon>
        <taxon>Bacillota</taxon>
        <taxon>Bacilli</taxon>
        <taxon>Bacillales</taxon>
        <taxon>Bacillaceae</taxon>
        <taxon>Bacillus</taxon>
    </lineage>
</organism>
<dbReference type="PANTHER" id="PTHR43731">
    <property type="entry name" value="RHOMBOID PROTEASE"/>
    <property type="match status" value="1"/>
</dbReference>
<proteinExistence type="inferred from homology"/>
<evidence type="ECO:0000256" key="2">
    <source>
        <dbReference type="ARBA" id="ARBA00009045"/>
    </source>
</evidence>
<feature type="repeat" description="TPR" evidence="7">
    <location>
        <begin position="463"/>
        <end position="496"/>
    </location>
</feature>
<dbReference type="InterPro" id="IPR035952">
    <property type="entry name" value="Rhomboid-like_sf"/>
</dbReference>
<dbReference type="EMBL" id="VTER01000012">
    <property type="protein sequence ID" value="TYS44264.1"/>
    <property type="molecule type" value="Genomic_DNA"/>
</dbReference>
<comment type="similarity">
    <text evidence="2">Belongs to the peptidase S54 family.</text>
</comment>
<keyword evidence="6 8" id="KW-0472">Membrane</keyword>
<dbReference type="PROSITE" id="PS50005">
    <property type="entry name" value="TPR"/>
    <property type="match status" value="1"/>
</dbReference>
<protein>
    <submittedName>
        <fullName evidence="10">Rhomboid family intramembrane serine protease</fullName>
    </submittedName>
</protein>
<keyword evidence="7" id="KW-0802">TPR repeat</keyword>
<feature type="domain" description="Peptidase S54 rhomboid" evidence="9">
    <location>
        <begin position="223"/>
        <end position="356"/>
    </location>
</feature>
<feature type="transmembrane region" description="Helical" evidence="8">
    <location>
        <begin position="318"/>
        <end position="334"/>
    </location>
</feature>
<dbReference type="Gene3D" id="1.20.1540.10">
    <property type="entry name" value="Rhomboid-like"/>
    <property type="match status" value="1"/>
</dbReference>
<dbReference type="GO" id="GO:0016020">
    <property type="term" value="C:membrane"/>
    <property type="evidence" value="ECO:0007669"/>
    <property type="project" value="UniProtKB-SubCell"/>
</dbReference>
<dbReference type="SUPFAM" id="SSF144091">
    <property type="entry name" value="Rhomboid-like"/>
    <property type="match status" value="1"/>
</dbReference>
<dbReference type="Proteomes" id="UP000322139">
    <property type="component" value="Unassembled WGS sequence"/>
</dbReference>
<feature type="transmembrane region" description="Helical" evidence="8">
    <location>
        <begin position="181"/>
        <end position="197"/>
    </location>
</feature>
<evidence type="ECO:0000313" key="11">
    <source>
        <dbReference type="Proteomes" id="UP000322139"/>
    </source>
</evidence>
<evidence type="ECO:0000256" key="4">
    <source>
        <dbReference type="ARBA" id="ARBA00022801"/>
    </source>
</evidence>
<keyword evidence="5 8" id="KW-1133">Transmembrane helix</keyword>
<dbReference type="PANTHER" id="PTHR43731:SF14">
    <property type="entry name" value="PRESENILIN-ASSOCIATED RHOMBOID-LIKE PROTEIN, MITOCHONDRIAL"/>
    <property type="match status" value="1"/>
</dbReference>
<evidence type="ECO:0000256" key="8">
    <source>
        <dbReference type="SAM" id="Phobius"/>
    </source>
</evidence>
<gene>
    <name evidence="10" type="ORF">FZD51_20520</name>
</gene>
<feature type="transmembrane region" description="Helical" evidence="8">
    <location>
        <begin position="365"/>
        <end position="386"/>
    </location>
</feature>
<dbReference type="Pfam" id="PF01694">
    <property type="entry name" value="Rhomboid"/>
    <property type="match status" value="1"/>
</dbReference>
<dbReference type="GO" id="GO:0006508">
    <property type="term" value="P:proteolysis"/>
    <property type="evidence" value="ECO:0007669"/>
    <property type="project" value="UniProtKB-KW"/>
</dbReference>
<evidence type="ECO:0000256" key="5">
    <source>
        <dbReference type="ARBA" id="ARBA00022989"/>
    </source>
</evidence>
<evidence type="ECO:0000256" key="7">
    <source>
        <dbReference type="PROSITE-ProRule" id="PRU00339"/>
    </source>
</evidence>
<accession>A0A5D4R2L8</accession>
<evidence type="ECO:0000259" key="9">
    <source>
        <dbReference type="Pfam" id="PF01694"/>
    </source>
</evidence>
<dbReference type="Gene3D" id="1.25.40.10">
    <property type="entry name" value="Tetratricopeptide repeat domain"/>
    <property type="match status" value="1"/>
</dbReference>
<keyword evidence="3 8" id="KW-0812">Transmembrane</keyword>
<feature type="transmembrane region" description="Helical" evidence="8">
    <location>
        <begin position="288"/>
        <end position="306"/>
    </location>
</feature>
<feature type="transmembrane region" description="Helical" evidence="8">
    <location>
        <begin position="340"/>
        <end position="358"/>
    </location>
</feature>
<evidence type="ECO:0000313" key="10">
    <source>
        <dbReference type="EMBL" id="TYS44264.1"/>
    </source>
</evidence>
<comment type="subcellular location">
    <subcellularLocation>
        <location evidence="1">Membrane</location>
        <topology evidence="1">Multi-pass membrane protein</topology>
    </subcellularLocation>
</comment>
<feature type="transmembrane region" description="Helical" evidence="8">
    <location>
        <begin position="228"/>
        <end position="252"/>
    </location>
</feature>
<evidence type="ECO:0000256" key="6">
    <source>
        <dbReference type="ARBA" id="ARBA00023136"/>
    </source>
</evidence>
<dbReference type="InterPro" id="IPR019734">
    <property type="entry name" value="TPR_rpt"/>
</dbReference>
<reference evidence="10 11" key="1">
    <citation type="submission" date="2019-08" db="EMBL/GenBank/DDBJ databases">
        <title>Bacillus genomes from the desert of Cuatro Cienegas, Coahuila.</title>
        <authorList>
            <person name="Olmedo-Alvarez G."/>
        </authorList>
    </citation>
    <scope>NUCLEOTIDE SEQUENCE [LARGE SCALE GENOMIC DNA]</scope>
    <source>
        <strain evidence="10 11">CH446_14T</strain>
    </source>
</reference>
<dbReference type="SUPFAM" id="SSF48452">
    <property type="entry name" value="TPR-like"/>
    <property type="match status" value="1"/>
</dbReference>
<keyword evidence="4" id="KW-0378">Hydrolase</keyword>
<feature type="transmembrane region" description="Helical" evidence="8">
    <location>
        <begin position="264"/>
        <end position="282"/>
    </location>
</feature>
<evidence type="ECO:0000256" key="3">
    <source>
        <dbReference type="ARBA" id="ARBA00022692"/>
    </source>
</evidence>
<dbReference type="InterPro" id="IPR022764">
    <property type="entry name" value="Peptidase_S54_rhomboid_dom"/>
</dbReference>
<sequence>MVYMEDYLFWRLAYFLIAEKDYRLVQMSKNQNEIWLEKLESKDTQVVRLLRRNLDWGNSLQRDIDLTAANGENIRKQVRKRELTILNIYITAYPPVDDYTFRLDPPSGAGGKTKVANILIDRAGYEDGLKKAGDFLGTSISFDLKQEYEEAEVENIKRAALGNAADKVKADKAVFNQGRPIFTYLFIFIQVAMFFWLEANGGSETTSVLIQYGAKYNPLILEGEWWRFFTPIVLHIGLLHLVMNTLALYYLGTAVEKIYGSARFLFIYILAGFTGALASFLFNSSVSAGASGAIFGCFGALLYFGLIQPKLFFRTMGLNILIVLGINLLFGFSVPGIDNAGHLGGLAGGFLAAGMVHVPKKRRFGLQLLFLLLASAVIYTGLSYGYSPGRELDEESVFIMAQEYTKNREYDKAYSLVSEKVESSESSSAEMRLLLSYLELERGEAAKAKNRLEELVADHPDLDGAYYYLAVIFYNEQDTAKAREYAEQAIELNPSEEGYRLLLEEIKGNEVQLE</sequence>
<evidence type="ECO:0000256" key="1">
    <source>
        <dbReference type="ARBA" id="ARBA00004141"/>
    </source>
</evidence>
<dbReference type="GO" id="GO:0004252">
    <property type="term" value="F:serine-type endopeptidase activity"/>
    <property type="evidence" value="ECO:0007669"/>
    <property type="project" value="InterPro"/>
</dbReference>
<dbReference type="InterPro" id="IPR011990">
    <property type="entry name" value="TPR-like_helical_dom_sf"/>
</dbReference>
<keyword evidence="10" id="KW-0645">Protease</keyword>
<dbReference type="InterPro" id="IPR050925">
    <property type="entry name" value="Rhomboid_protease_S54"/>
</dbReference>
<name>A0A5D4R2L8_9BACI</name>
<comment type="caution">
    <text evidence="10">The sequence shown here is derived from an EMBL/GenBank/DDBJ whole genome shotgun (WGS) entry which is preliminary data.</text>
</comment>
<dbReference type="AlphaFoldDB" id="A0A5D4R2L8"/>